<evidence type="ECO:0000313" key="1">
    <source>
        <dbReference type="EMBL" id="GJC85435.1"/>
    </source>
</evidence>
<comment type="caution">
    <text evidence="1">The sequence shown here is derived from an EMBL/GenBank/DDBJ whole genome shotgun (WGS) entry which is preliminary data.</text>
</comment>
<reference evidence="1 2" key="1">
    <citation type="submission" date="2021-07" db="EMBL/GenBank/DDBJ databases">
        <title>Genome data of Colletotrichum spaethianum.</title>
        <authorList>
            <person name="Utami Y.D."/>
            <person name="Hiruma K."/>
        </authorList>
    </citation>
    <scope>NUCLEOTIDE SEQUENCE [LARGE SCALE GENOMIC DNA]</scope>
    <source>
        <strain evidence="1 2">MAFF 242679</strain>
    </source>
</reference>
<accession>A0AA37LU46</accession>
<dbReference type="Proteomes" id="UP001055172">
    <property type="component" value="Unassembled WGS sequence"/>
</dbReference>
<dbReference type="Gene3D" id="3.40.50.1820">
    <property type="entry name" value="alpha/beta hydrolase"/>
    <property type="match status" value="1"/>
</dbReference>
<sequence length="134" mass="14973">MEAGMSECVAMLEICAGNADVCGPVHAQCRRHSVYLVFETGLNPYDFCQLWKVSGLCFKKPAWIEEYLNSTETKELVAVPHDVQLNIVTMELNDDFIASGALAVDSIKWAEDLPDKVCSQVNYAWYQRAYGSSI</sequence>
<evidence type="ECO:0000313" key="2">
    <source>
        <dbReference type="Proteomes" id="UP001055172"/>
    </source>
</evidence>
<gene>
    <name evidence="1" type="ORF">ColLi_08273</name>
</gene>
<protein>
    <submittedName>
        <fullName evidence="1">Uncharacterized protein</fullName>
    </submittedName>
</protein>
<proteinExistence type="predicted"/>
<organism evidence="1 2">
    <name type="scientific">Colletotrichum liriopes</name>
    <dbReference type="NCBI Taxonomy" id="708192"/>
    <lineage>
        <taxon>Eukaryota</taxon>
        <taxon>Fungi</taxon>
        <taxon>Dikarya</taxon>
        <taxon>Ascomycota</taxon>
        <taxon>Pezizomycotina</taxon>
        <taxon>Sordariomycetes</taxon>
        <taxon>Hypocreomycetidae</taxon>
        <taxon>Glomerellales</taxon>
        <taxon>Glomerellaceae</taxon>
        <taxon>Colletotrichum</taxon>
        <taxon>Colletotrichum spaethianum species complex</taxon>
    </lineage>
</organism>
<dbReference type="EMBL" id="BPPX01000018">
    <property type="protein sequence ID" value="GJC85435.1"/>
    <property type="molecule type" value="Genomic_DNA"/>
</dbReference>
<dbReference type="InterPro" id="IPR029058">
    <property type="entry name" value="AB_hydrolase_fold"/>
</dbReference>
<dbReference type="Gene3D" id="1.10.287.410">
    <property type="match status" value="1"/>
</dbReference>
<dbReference type="AlphaFoldDB" id="A0AA37LU46"/>
<name>A0AA37LU46_9PEZI</name>
<keyword evidence="2" id="KW-1185">Reference proteome</keyword>